<dbReference type="EMBL" id="DTPE01000113">
    <property type="protein sequence ID" value="HGE75033.1"/>
    <property type="molecule type" value="Genomic_DNA"/>
</dbReference>
<dbReference type="PANTHER" id="PTHR43777">
    <property type="entry name" value="MOLYBDENUM COFACTOR CYTIDYLYLTRANSFERASE"/>
    <property type="match status" value="1"/>
</dbReference>
<reference evidence="2" key="1">
    <citation type="journal article" date="2020" name="mSystems">
        <title>Genome- and Community-Level Interaction Insights into Carbon Utilization and Element Cycling Functions of Hydrothermarchaeota in Hydrothermal Sediment.</title>
        <authorList>
            <person name="Zhou Z."/>
            <person name="Liu Y."/>
            <person name="Xu W."/>
            <person name="Pan J."/>
            <person name="Luo Z.H."/>
            <person name="Li M."/>
        </authorList>
    </citation>
    <scope>NUCLEOTIDE SEQUENCE [LARGE SCALE GENOMIC DNA]</scope>
    <source>
        <strain evidence="2">SpSt-966</strain>
    </source>
</reference>
<accession>A0A7V3VSI9</accession>
<dbReference type="Gene3D" id="3.90.550.10">
    <property type="entry name" value="Spore Coat Polysaccharide Biosynthesis Protein SpsA, Chain A"/>
    <property type="match status" value="1"/>
</dbReference>
<protein>
    <submittedName>
        <fullName evidence="2">Nucleotidyltransferase family protein</fullName>
    </submittedName>
</protein>
<dbReference type="Pfam" id="PF12804">
    <property type="entry name" value="NTP_transf_3"/>
    <property type="match status" value="1"/>
</dbReference>
<evidence type="ECO:0000313" key="2">
    <source>
        <dbReference type="EMBL" id="HGE75033.1"/>
    </source>
</evidence>
<keyword evidence="2" id="KW-0808">Transferase</keyword>
<dbReference type="InterPro" id="IPR029044">
    <property type="entry name" value="Nucleotide-diphossugar_trans"/>
</dbReference>
<dbReference type="GO" id="GO:0016779">
    <property type="term" value="F:nucleotidyltransferase activity"/>
    <property type="evidence" value="ECO:0007669"/>
    <property type="project" value="UniProtKB-ARBA"/>
</dbReference>
<comment type="caution">
    <text evidence="2">The sequence shown here is derived from an EMBL/GenBank/DDBJ whole genome shotgun (WGS) entry which is preliminary data.</text>
</comment>
<organism evidence="2">
    <name type="scientific">Mesoaciditoga lauensis</name>
    <dbReference type="NCBI Taxonomy" id="1495039"/>
    <lineage>
        <taxon>Bacteria</taxon>
        <taxon>Thermotogati</taxon>
        <taxon>Thermotogota</taxon>
        <taxon>Thermotogae</taxon>
        <taxon>Mesoaciditogales</taxon>
        <taxon>Mesoaciditogaceae</taxon>
        <taxon>Mesoaciditoga</taxon>
    </lineage>
</organism>
<dbReference type="SUPFAM" id="SSF53448">
    <property type="entry name" value="Nucleotide-diphospho-sugar transferases"/>
    <property type="match status" value="1"/>
</dbReference>
<sequence>MILSFILAAGRSERFGTQKLSTFYRGKRLLQWSIDVVKKLPTDKLIVVSEELNLALFDVDPFTIVVNKRPDLGLSESIKCGIKKADGYEGVLIFLGDMPGVNEYHSRKVLSLDRSKIIFPSHEGIKGFPVYLPSKYFDEVMKLEGDVGLRELIFSHKEMCLTYEEGKACTFDVDTEEDIEK</sequence>
<dbReference type="InterPro" id="IPR025877">
    <property type="entry name" value="MobA-like_NTP_Trfase"/>
</dbReference>
<gene>
    <name evidence="2" type="ORF">ENX73_02780</name>
</gene>
<name>A0A7V3VSI9_9BACT</name>
<dbReference type="CDD" id="cd04182">
    <property type="entry name" value="GT_2_like_f"/>
    <property type="match status" value="1"/>
</dbReference>
<evidence type="ECO:0000259" key="1">
    <source>
        <dbReference type="Pfam" id="PF12804"/>
    </source>
</evidence>
<dbReference type="AlphaFoldDB" id="A0A7V3VSI9"/>
<feature type="domain" description="MobA-like NTP transferase" evidence="1">
    <location>
        <begin position="5"/>
        <end position="157"/>
    </location>
</feature>
<proteinExistence type="predicted"/>
<dbReference type="PANTHER" id="PTHR43777:SF1">
    <property type="entry name" value="MOLYBDENUM COFACTOR CYTIDYLYLTRANSFERASE"/>
    <property type="match status" value="1"/>
</dbReference>